<evidence type="ECO:0000256" key="4">
    <source>
        <dbReference type="ARBA" id="ARBA00022989"/>
    </source>
</evidence>
<name>A0A5M6IQM4_9PROT</name>
<comment type="similarity">
    <text evidence="7">Belongs to the methyl-accepting chemotaxis (MCP) protein family.</text>
</comment>
<dbReference type="InterPro" id="IPR009875">
    <property type="entry name" value="PilZ_domain"/>
</dbReference>
<dbReference type="Pfam" id="PF00015">
    <property type="entry name" value="MCPsignal"/>
    <property type="match status" value="1"/>
</dbReference>
<dbReference type="PANTHER" id="PTHR32089:SF112">
    <property type="entry name" value="LYSOZYME-LIKE PROTEIN-RELATED"/>
    <property type="match status" value="1"/>
</dbReference>
<dbReference type="OrthoDB" id="8320983at2"/>
<dbReference type="InterPro" id="IPR004090">
    <property type="entry name" value="Chemotax_Me-accpt_rcpt"/>
</dbReference>
<dbReference type="Pfam" id="PF07238">
    <property type="entry name" value="PilZ"/>
    <property type="match status" value="1"/>
</dbReference>
<dbReference type="SUPFAM" id="SSF103190">
    <property type="entry name" value="Sensory domain-like"/>
    <property type="match status" value="1"/>
</dbReference>
<reference evidence="12 13" key="1">
    <citation type="submission" date="2019-09" db="EMBL/GenBank/DDBJ databases">
        <title>Genome sequence of Rhodovastum atsumiense, a diverse member of the Acetobacteraceae family of non-sulfur purple photosynthetic bacteria.</title>
        <authorList>
            <person name="Meyer T."/>
            <person name="Kyndt J."/>
        </authorList>
    </citation>
    <scope>NUCLEOTIDE SEQUENCE [LARGE SCALE GENOMIC DNA]</scope>
    <source>
        <strain evidence="12 13">DSM 21279</strain>
    </source>
</reference>
<feature type="domain" description="Methyl-accepting transducer" evidence="10">
    <location>
        <begin position="290"/>
        <end position="512"/>
    </location>
</feature>
<dbReference type="Gene3D" id="1.10.287.950">
    <property type="entry name" value="Methyl-accepting chemotaxis protein"/>
    <property type="match status" value="1"/>
</dbReference>
<dbReference type="PROSITE" id="PS50111">
    <property type="entry name" value="CHEMOTAXIS_TRANSDUC_2"/>
    <property type="match status" value="1"/>
</dbReference>
<dbReference type="InterPro" id="IPR004089">
    <property type="entry name" value="MCPsignal_dom"/>
</dbReference>
<feature type="domain" description="HAMP" evidence="11">
    <location>
        <begin position="196"/>
        <end position="249"/>
    </location>
</feature>
<protein>
    <submittedName>
        <fullName evidence="12">HAMP domain-containing protein</fullName>
    </submittedName>
</protein>
<dbReference type="Pfam" id="PF00672">
    <property type="entry name" value="HAMP"/>
    <property type="match status" value="1"/>
</dbReference>
<dbReference type="RefSeq" id="WP_150042308.1">
    <property type="nucleotide sequence ID" value="NZ_OW485601.1"/>
</dbReference>
<dbReference type="Proteomes" id="UP000325255">
    <property type="component" value="Unassembled WGS sequence"/>
</dbReference>
<dbReference type="InterPro" id="IPR033463">
    <property type="entry name" value="sCache_3"/>
</dbReference>
<comment type="subcellular location">
    <subcellularLocation>
        <location evidence="1">Cell membrane</location>
        <topology evidence="1">Multi-pass membrane protein</topology>
    </subcellularLocation>
</comment>
<evidence type="ECO:0000256" key="2">
    <source>
        <dbReference type="ARBA" id="ARBA00022475"/>
    </source>
</evidence>
<keyword evidence="3" id="KW-0812">Transmembrane</keyword>
<dbReference type="PANTHER" id="PTHR32089">
    <property type="entry name" value="METHYL-ACCEPTING CHEMOTAXIS PROTEIN MCPB"/>
    <property type="match status" value="1"/>
</dbReference>
<evidence type="ECO:0000259" key="11">
    <source>
        <dbReference type="PROSITE" id="PS50885"/>
    </source>
</evidence>
<dbReference type="GO" id="GO:0004888">
    <property type="term" value="F:transmembrane signaling receptor activity"/>
    <property type="evidence" value="ECO:0007669"/>
    <property type="project" value="InterPro"/>
</dbReference>
<dbReference type="SUPFAM" id="SSF58104">
    <property type="entry name" value="Methyl-accepting chemotaxis protein (MCP) signaling domain"/>
    <property type="match status" value="1"/>
</dbReference>
<dbReference type="PROSITE" id="PS50885">
    <property type="entry name" value="HAMP"/>
    <property type="match status" value="1"/>
</dbReference>
<evidence type="ECO:0000256" key="9">
    <source>
        <dbReference type="SAM" id="SignalP"/>
    </source>
</evidence>
<dbReference type="InterPro" id="IPR003660">
    <property type="entry name" value="HAMP_dom"/>
</dbReference>
<dbReference type="PRINTS" id="PR00260">
    <property type="entry name" value="CHEMTRNSDUCR"/>
</dbReference>
<dbReference type="SMART" id="SM00283">
    <property type="entry name" value="MA"/>
    <property type="match status" value="1"/>
</dbReference>
<sequence length="648" mass="67022">MPTTLVVILAMAGLQAWTIHAVATSEEARVAAELQHSLEYLKGQLRAFGTEWSAGEDGQLRLGTTPLNGRNDVVDAVKAATGAAATIFLGDRRIATNITRPDGTRGTGTPLAAGPARDAVIGTGRSYQGDNVILDIAHRTIYEPIRDATGRPVGILFVGVPVARVYALLDRITRDALIGGLTAALSCCLLTAWLLRRSLVPLTQFAEVMRAIAAGTLDRTVPGANRSDQIGAMARALRSLRDTAAHARTLEAEATAGRARTEAEKHKVLLAMADKVEADTGEAARAVGGRGTELVRIAGEMTHSADRTGEAAGEASTAAALSLANVQTVSAATEELAASIHEISGQMTHAGTVIARAVVAGQGARDAITILGQMVAKIGDVANMINALAGQTNLLALNATIEAARAGEAGRGFAVVAGEVKALAAQTARYTHEIGRTIAEIDAGTGEAVAAVGRMADTIGEVEVIAGSVATAVGQQNAATDRITRGMGKVAEVTHALAARITDVATEAGTVRDRASMVHGNAQALADETEALRRMVVATVRNAAPEVNRRTGTRFPVSLTGRMTLADGREMRARLADLSEGGAWLQEAPALPAGTSGILHVDAVGVPLPFVVRAVEADMLHVAFTLDATTAERMHGLPARLSGRPAAA</sequence>
<keyword evidence="6 8" id="KW-0807">Transducer</keyword>
<dbReference type="InterPro" id="IPR029151">
    <property type="entry name" value="Sensor-like_sf"/>
</dbReference>
<comment type="caution">
    <text evidence="12">The sequence shown here is derived from an EMBL/GenBank/DDBJ whole genome shotgun (WGS) entry which is preliminary data.</text>
</comment>
<dbReference type="GO" id="GO:0006935">
    <property type="term" value="P:chemotaxis"/>
    <property type="evidence" value="ECO:0007669"/>
    <property type="project" value="InterPro"/>
</dbReference>
<dbReference type="AlphaFoldDB" id="A0A5M6IQM4"/>
<organism evidence="12 13">
    <name type="scientific">Rhodovastum atsumiense</name>
    <dbReference type="NCBI Taxonomy" id="504468"/>
    <lineage>
        <taxon>Bacteria</taxon>
        <taxon>Pseudomonadati</taxon>
        <taxon>Pseudomonadota</taxon>
        <taxon>Alphaproteobacteria</taxon>
        <taxon>Acetobacterales</taxon>
        <taxon>Acetobacteraceae</taxon>
        <taxon>Rhodovastum</taxon>
    </lineage>
</organism>
<gene>
    <name evidence="12" type="ORF">F1189_18265</name>
</gene>
<dbReference type="GO" id="GO:0005886">
    <property type="term" value="C:plasma membrane"/>
    <property type="evidence" value="ECO:0007669"/>
    <property type="project" value="UniProtKB-SubCell"/>
</dbReference>
<keyword evidence="5" id="KW-0472">Membrane</keyword>
<evidence type="ECO:0000256" key="7">
    <source>
        <dbReference type="ARBA" id="ARBA00029447"/>
    </source>
</evidence>
<dbReference type="SMART" id="SM00304">
    <property type="entry name" value="HAMP"/>
    <property type="match status" value="1"/>
</dbReference>
<feature type="chain" id="PRO_5024310755" evidence="9">
    <location>
        <begin position="22"/>
        <end position="648"/>
    </location>
</feature>
<evidence type="ECO:0000256" key="5">
    <source>
        <dbReference type="ARBA" id="ARBA00023136"/>
    </source>
</evidence>
<dbReference type="EMBL" id="VWPK01000030">
    <property type="protein sequence ID" value="KAA5610574.1"/>
    <property type="molecule type" value="Genomic_DNA"/>
</dbReference>
<keyword evidence="2" id="KW-1003">Cell membrane</keyword>
<evidence type="ECO:0000259" key="10">
    <source>
        <dbReference type="PROSITE" id="PS50111"/>
    </source>
</evidence>
<dbReference type="GO" id="GO:0007165">
    <property type="term" value="P:signal transduction"/>
    <property type="evidence" value="ECO:0007669"/>
    <property type="project" value="UniProtKB-KW"/>
</dbReference>
<evidence type="ECO:0000256" key="3">
    <source>
        <dbReference type="ARBA" id="ARBA00022692"/>
    </source>
</evidence>
<dbReference type="GO" id="GO:0035438">
    <property type="term" value="F:cyclic-di-GMP binding"/>
    <property type="evidence" value="ECO:0007669"/>
    <property type="project" value="InterPro"/>
</dbReference>
<proteinExistence type="inferred from homology"/>
<evidence type="ECO:0000256" key="8">
    <source>
        <dbReference type="PROSITE-ProRule" id="PRU00284"/>
    </source>
</evidence>
<evidence type="ECO:0000313" key="12">
    <source>
        <dbReference type="EMBL" id="KAA5610574.1"/>
    </source>
</evidence>
<evidence type="ECO:0000256" key="1">
    <source>
        <dbReference type="ARBA" id="ARBA00004651"/>
    </source>
</evidence>
<evidence type="ECO:0000313" key="13">
    <source>
        <dbReference type="Proteomes" id="UP000325255"/>
    </source>
</evidence>
<dbReference type="Gene3D" id="2.40.10.220">
    <property type="entry name" value="predicted glycosyltransferase like domains"/>
    <property type="match status" value="1"/>
</dbReference>
<keyword evidence="4" id="KW-1133">Transmembrane helix</keyword>
<evidence type="ECO:0000256" key="6">
    <source>
        <dbReference type="ARBA" id="ARBA00023224"/>
    </source>
</evidence>
<accession>A0A5M6IQM4</accession>
<dbReference type="Pfam" id="PF17202">
    <property type="entry name" value="sCache_3_3"/>
    <property type="match status" value="1"/>
</dbReference>
<feature type="signal peptide" evidence="9">
    <location>
        <begin position="1"/>
        <end position="21"/>
    </location>
</feature>
<keyword evidence="9" id="KW-0732">Signal</keyword>
<dbReference type="SUPFAM" id="SSF141371">
    <property type="entry name" value="PilZ domain-like"/>
    <property type="match status" value="1"/>
</dbReference>
<dbReference type="Gene3D" id="6.10.340.10">
    <property type="match status" value="1"/>
</dbReference>
<keyword evidence="13" id="KW-1185">Reference proteome</keyword>